<dbReference type="AlphaFoldDB" id="A0AA90R9C7"/>
<evidence type="ECO:0000313" key="4">
    <source>
        <dbReference type="Proteomes" id="UP001178888"/>
    </source>
</evidence>
<feature type="transmembrane region" description="Helical" evidence="1">
    <location>
        <begin position="225"/>
        <end position="245"/>
    </location>
</feature>
<dbReference type="InterPro" id="IPR014231">
    <property type="entry name" value="Spore_YpjB"/>
</dbReference>
<dbReference type="RefSeq" id="WP_235824831.1">
    <property type="nucleotide sequence ID" value="NZ_JAVGVR010000001.1"/>
</dbReference>
<evidence type="ECO:0000256" key="1">
    <source>
        <dbReference type="SAM" id="Phobius"/>
    </source>
</evidence>
<keyword evidence="1" id="KW-1133">Transmembrane helix</keyword>
<keyword evidence="4" id="KW-1185">Reference proteome</keyword>
<accession>A0AA90R9C7</accession>
<evidence type="ECO:0000256" key="2">
    <source>
        <dbReference type="SAM" id="SignalP"/>
    </source>
</evidence>
<keyword evidence="1" id="KW-0472">Membrane</keyword>
<gene>
    <name evidence="3" type="primary">ypjB</name>
    <name evidence="3" type="ORF">RCG21_24455</name>
</gene>
<sequence>MKFKCFLFFAMVLLLAPISVHAEQTSPMEQLDDISDEALQMVKFHRYDDAKKLLNYFSDQFTSLKNKQQPLTVDELRIINTSHDEALEAAASPDMRYEERINKLTTFRLVIDAIGTSNRPLWTEMEGQIMTVFHQAKEAAHKGDSADFHYNFNNFLSLYNVIYPSMKVDVNAENIQKIDARIHFIDEYRSQIMSDSKSQKELDVLDSDLKNLFENMDEDEADPSLWWVIISTGSIIIATLSYVGWRKYNGDKEMKKGRSRDRKN</sequence>
<organism evidence="3 4">
    <name type="scientific">Bacillus salipaludis</name>
    <dbReference type="NCBI Taxonomy" id="2547811"/>
    <lineage>
        <taxon>Bacteria</taxon>
        <taxon>Bacillati</taxon>
        <taxon>Bacillota</taxon>
        <taxon>Bacilli</taxon>
        <taxon>Bacillales</taxon>
        <taxon>Bacillaceae</taxon>
        <taxon>Bacillus</taxon>
    </lineage>
</organism>
<comment type="caution">
    <text evidence="3">The sequence shown here is derived from an EMBL/GenBank/DDBJ whole genome shotgun (WGS) entry which is preliminary data.</text>
</comment>
<name>A0AA90R9C7_9BACI</name>
<protein>
    <submittedName>
        <fullName evidence="3">Sporulation protein YpjB</fullName>
    </submittedName>
</protein>
<proteinExistence type="predicted"/>
<feature type="chain" id="PRO_5041655084" evidence="2">
    <location>
        <begin position="23"/>
        <end position="264"/>
    </location>
</feature>
<keyword evidence="1" id="KW-0812">Transmembrane</keyword>
<dbReference type="EMBL" id="JAVGVR010000001">
    <property type="protein sequence ID" value="MDQ6599451.1"/>
    <property type="molecule type" value="Genomic_DNA"/>
</dbReference>
<feature type="signal peptide" evidence="2">
    <location>
        <begin position="1"/>
        <end position="22"/>
    </location>
</feature>
<dbReference type="Proteomes" id="UP001178888">
    <property type="component" value="Unassembled WGS sequence"/>
</dbReference>
<dbReference type="NCBIfam" id="TIGR02878">
    <property type="entry name" value="spore_ypjB"/>
    <property type="match status" value="1"/>
</dbReference>
<keyword evidence="2" id="KW-0732">Signal</keyword>
<dbReference type="Pfam" id="PF09577">
    <property type="entry name" value="Spore_YpjB"/>
    <property type="match status" value="1"/>
</dbReference>
<reference evidence="3" key="1">
    <citation type="submission" date="2023-08" db="EMBL/GenBank/DDBJ databases">
        <title>Nitrogen cycling bacteria in agricultural field soils.</title>
        <authorList>
            <person name="Jang J."/>
        </authorList>
    </citation>
    <scope>NUCLEOTIDE SEQUENCE</scope>
    <source>
        <strain evidence="3">PS3-36</strain>
    </source>
</reference>
<evidence type="ECO:0000313" key="3">
    <source>
        <dbReference type="EMBL" id="MDQ6599451.1"/>
    </source>
</evidence>